<dbReference type="Proteomes" id="UP001610335">
    <property type="component" value="Unassembled WGS sequence"/>
</dbReference>
<evidence type="ECO:0000313" key="2">
    <source>
        <dbReference type="EMBL" id="KAL2829281.1"/>
    </source>
</evidence>
<sequence>MGSGRILGLAWHLHRSGSSLSFCSVLISVFLTFPPFHILSCQRSLRLSLLLTLLFLPTLSTFFFPSLASLLSIHLSIPLSVLLLSCRSFLLGSSKFKYLALATKPVLVTASSP</sequence>
<accession>A0ABR4INC7</accession>
<evidence type="ECO:0000256" key="1">
    <source>
        <dbReference type="SAM" id="Phobius"/>
    </source>
</evidence>
<reference evidence="2 3" key="1">
    <citation type="submission" date="2024-07" db="EMBL/GenBank/DDBJ databases">
        <title>Section-level genome sequencing and comparative genomics of Aspergillus sections Usti and Cavernicolus.</title>
        <authorList>
            <consortium name="Lawrence Berkeley National Laboratory"/>
            <person name="Nybo J.L."/>
            <person name="Vesth T.C."/>
            <person name="Theobald S."/>
            <person name="Frisvad J.C."/>
            <person name="Larsen T.O."/>
            <person name="Kjaerboelling I."/>
            <person name="Rothschild-Mancinelli K."/>
            <person name="Lyhne E.K."/>
            <person name="Kogle M.E."/>
            <person name="Barry K."/>
            <person name="Clum A."/>
            <person name="Na H."/>
            <person name="Ledsgaard L."/>
            <person name="Lin J."/>
            <person name="Lipzen A."/>
            <person name="Kuo A."/>
            <person name="Riley R."/>
            <person name="Mondo S."/>
            <person name="LaButti K."/>
            <person name="Haridas S."/>
            <person name="Pangalinan J."/>
            <person name="Salamov A.A."/>
            <person name="Simmons B.A."/>
            <person name="Magnuson J.K."/>
            <person name="Chen J."/>
            <person name="Drula E."/>
            <person name="Henrissat B."/>
            <person name="Wiebenga A."/>
            <person name="Lubbers R.J."/>
            <person name="Gomes A.C."/>
            <person name="Makela M.R."/>
            <person name="Stajich J."/>
            <person name="Grigoriev I.V."/>
            <person name="Mortensen U.H."/>
            <person name="De vries R.P."/>
            <person name="Baker S.E."/>
            <person name="Andersen M.R."/>
        </authorList>
    </citation>
    <scope>NUCLEOTIDE SEQUENCE [LARGE SCALE GENOMIC DNA]</scope>
    <source>
        <strain evidence="2 3">CBS 600.67</strain>
    </source>
</reference>
<feature type="transmembrane region" description="Helical" evidence="1">
    <location>
        <begin position="70"/>
        <end position="90"/>
    </location>
</feature>
<feature type="transmembrane region" description="Helical" evidence="1">
    <location>
        <begin position="12"/>
        <end position="33"/>
    </location>
</feature>
<keyword evidence="1" id="KW-1133">Transmembrane helix</keyword>
<proteinExistence type="predicted"/>
<protein>
    <submittedName>
        <fullName evidence="2">Uncharacterized protein</fullName>
    </submittedName>
</protein>
<dbReference type="EMBL" id="JBFXLS010000017">
    <property type="protein sequence ID" value="KAL2829281.1"/>
    <property type="molecule type" value="Genomic_DNA"/>
</dbReference>
<comment type="caution">
    <text evidence="2">The sequence shown here is derived from an EMBL/GenBank/DDBJ whole genome shotgun (WGS) entry which is preliminary data.</text>
</comment>
<feature type="transmembrane region" description="Helical" evidence="1">
    <location>
        <begin position="45"/>
        <end position="64"/>
    </location>
</feature>
<name>A0ABR4INC7_9EURO</name>
<evidence type="ECO:0000313" key="3">
    <source>
        <dbReference type="Proteomes" id="UP001610335"/>
    </source>
</evidence>
<organism evidence="2 3">
    <name type="scientific">Aspergillus cavernicola</name>
    <dbReference type="NCBI Taxonomy" id="176166"/>
    <lineage>
        <taxon>Eukaryota</taxon>
        <taxon>Fungi</taxon>
        <taxon>Dikarya</taxon>
        <taxon>Ascomycota</taxon>
        <taxon>Pezizomycotina</taxon>
        <taxon>Eurotiomycetes</taxon>
        <taxon>Eurotiomycetidae</taxon>
        <taxon>Eurotiales</taxon>
        <taxon>Aspergillaceae</taxon>
        <taxon>Aspergillus</taxon>
        <taxon>Aspergillus subgen. Nidulantes</taxon>
    </lineage>
</organism>
<gene>
    <name evidence="2" type="ORF">BDW59DRAFT_38654</name>
</gene>
<keyword evidence="1" id="KW-0812">Transmembrane</keyword>
<keyword evidence="3" id="KW-1185">Reference proteome</keyword>
<keyword evidence="1" id="KW-0472">Membrane</keyword>